<dbReference type="Gene3D" id="2.60.120.10">
    <property type="entry name" value="Jelly Rolls"/>
    <property type="match status" value="1"/>
</dbReference>
<dbReference type="PANTHER" id="PTHR35848:SF6">
    <property type="entry name" value="CUPIN TYPE-2 DOMAIN-CONTAINING PROTEIN"/>
    <property type="match status" value="1"/>
</dbReference>
<reference evidence="3 4" key="1">
    <citation type="journal article" date="2021" name="Nat. Commun.">
        <title>Isolation of a member of the candidate phylum Atribacteria reveals a unique cell membrane structure.</title>
        <authorList>
            <person name="Taiki K."/>
            <person name="Nobu M.K."/>
            <person name="Kusada H."/>
            <person name="Meng X.-Y."/>
            <person name="Hosoki N."/>
            <person name="Uematsu K."/>
            <person name="Yoshioka H."/>
            <person name="Kamagata Y."/>
            <person name="Tamaki H."/>
        </authorList>
    </citation>
    <scope>NUCLEOTIDE SEQUENCE [LARGE SCALE GENOMIC DNA]</scope>
    <source>
        <strain evidence="3 4">RT761</strain>
    </source>
</reference>
<dbReference type="InterPro" id="IPR011051">
    <property type="entry name" value="RmlC_Cupin_sf"/>
</dbReference>
<name>A0A7T1AMB3_ATRLM</name>
<dbReference type="Proteomes" id="UP000594463">
    <property type="component" value="Chromosome"/>
</dbReference>
<dbReference type="InterPro" id="IPR013096">
    <property type="entry name" value="Cupin_2"/>
</dbReference>
<evidence type="ECO:0000313" key="3">
    <source>
        <dbReference type="EMBL" id="QPM68534.1"/>
    </source>
</evidence>
<organism evidence="3 4">
    <name type="scientific">Atribacter laminatus</name>
    <dbReference type="NCBI Taxonomy" id="2847778"/>
    <lineage>
        <taxon>Bacteria</taxon>
        <taxon>Pseudomonadati</taxon>
        <taxon>Atribacterota</taxon>
        <taxon>Atribacteria</taxon>
        <taxon>Atribacterales</taxon>
        <taxon>Atribacteraceae</taxon>
        <taxon>Atribacter</taxon>
    </lineage>
</organism>
<dbReference type="KEGG" id="alam:RT761_01755"/>
<evidence type="ECO:0000259" key="2">
    <source>
        <dbReference type="Pfam" id="PF07883"/>
    </source>
</evidence>
<feature type="domain" description="Cupin type-2" evidence="2">
    <location>
        <begin position="36"/>
        <end position="104"/>
    </location>
</feature>
<dbReference type="EMBL" id="CP065383">
    <property type="protein sequence ID" value="QPM68534.1"/>
    <property type="molecule type" value="Genomic_DNA"/>
</dbReference>
<protein>
    <recommendedName>
        <fullName evidence="2">Cupin type-2 domain-containing protein</fullName>
    </recommendedName>
</protein>
<dbReference type="AlphaFoldDB" id="A0A7T1AMB3"/>
<evidence type="ECO:0000313" key="4">
    <source>
        <dbReference type="Proteomes" id="UP000594463"/>
    </source>
</evidence>
<dbReference type="Pfam" id="PF07883">
    <property type="entry name" value="Cupin_2"/>
    <property type="match status" value="1"/>
</dbReference>
<keyword evidence="4" id="KW-1185">Reference proteome</keyword>
<dbReference type="GO" id="GO:0046872">
    <property type="term" value="F:metal ion binding"/>
    <property type="evidence" value="ECO:0007669"/>
    <property type="project" value="UniProtKB-KW"/>
</dbReference>
<dbReference type="InterPro" id="IPR051610">
    <property type="entry name" value="GPI/OXD"/>
</dbReference>
<dbReference type="RefSeq" id="WP_218111035.1">
    <property type="nucleotide sequence ID" value="NZ_CP065383.1"/>
</dbReference>
<keyword evidence="1" id="KW-0479">Metal-binding</keyword>
<proteinExistence type="predicted"/>
<sequence>MKGRIIKRGQGKIIMEGDELTEIYAFTDKIVFSVGTLLPGQRACLGFGHKNADEICYVIQGKIVIHFPDEEEYHLLETGDAILIPPSVSHYSINVGEEKSITVWAGAGPDMEHFLTEEKVKT</sequence>
<dbReference type="InterPro" id="IPR014710">
    <property type="entry name" value="RmlC-like_jellyroll"/>
</dbReference>
<accession>A0A7T1AMB3</accession>
<gene>
    <name evidence="3" type="ORF">RT761_01755</name>
</gene>
<dbReference type="CDD" id="cd02208">
    <property type="entry name" value="cupin_RmlC-like"/>
    <property type="match status" value="1"/>
</dbReference>
<evidence type="ECO:0000256" key="1">
    <source>
        <dbReference type="ARBA" id="ARBA00022723"/>
    </source>
</evidence>
<dbReference type="SUPFAM" id="SSF51182">
    <property type="entry name" value="RmlC-like cupins"/>
    <property type="match status" value="1"/>
</dbReference>
<dbReference type="PANTHER" id="PTHR35848">
    <property type="entry name" value="OXALATE-BINDING PROTEIN"/>
    <property type="match status" value="1"/>
</dbReference>